<reference evidence="1" key="1">
    <citation type="submission" date="2022-06" db="EMBL/GenBank/DDBJ databases">
        <title>Uncovering the hologenomic basis of an extraordinary plant invasion.</title>
        <authorList>
            <person name="Bieker V.C."/>
            <person name="Martin M.D."/>
            <person name="Gilbert T."/>
            <person name="Hodgins K."/>
            <person name="Battlay P."/>
            <person name="Petersen B."/>
            <person name="Wilson J."/>
        </authorList>
    </citation>
    <scope>NUCLEOTIDE SEQUENCE</scope>
    <source>
        <strain evidence="1">AA19_3_7</strain>
        <tissue evidence="1">Leaf</tissue>
    </source>
</reference>
<proteinExistence type="predicted"/>
<feature type="non-terminal residue" evidence="1">
    <location>
        <position position="1"/>
    </location>
</feature>
<accession>A0AAD5D4I4</accession>
<evidence type="ECO:0000313" key="2">
    <source>
        <dbReference type="Proteomes" id="UP001206925"/>
    </source>
</evidence>
<gene>
    <name evidence="1" type="ORF">M8C21_015733</name>
</gene>
<evidence type="ECO:0000313" key="1">
    <source>
        <dbReference type="EMBL" id="KAI7751926.1"/>
    </source>
</evidence>
<sequence length="69" mass="8122">IPRHVGFHEMRYHVINFFALSILDGTPDDLKSMIVETLRKECNTNLSNNNQQAVMERLKRNDSNYEIML</sequence>
<keyword evidence="2" id="KW-1185">Reference proteome</keyword>
<comment type="caution">
    <text evidence="1">The sequence shown here is derived from an EMBL/GenBank/DDBJ whole genome shotgun (WGS) entry which is preliminary data.</text>
</comment>
<dbReference type="Proteomes" id="UP001206925">
    <property type="component" value="Unassembled WGS sequence"/>
</dbReference>
<protein>
    <submittedName>
        <fullName evidence="1">Uncharacterized protein</fullName>
    </submittedName>
</protein>
<dbReference type="AlphaFoldDB" id="A0AAD5D4I4"/>
<organism evidence="1 2">
    <name type="scientific">Ambrosia artemisiifolia</name>
    <name type="common">Common ragweed</name>
    <dbReference type="NCBI Taxonomy" id="4212"/>
    <lineage>
        <taxon>Eukaryota</taxon>
        <taxon>Viridiplantae</taxon>
        <taxon>Streptophyta</taxon>
        <taxon>Embryophyta</taxon>
        <taxon>Tracheophyta</taxon>
        <taxon>Spermatophyta</taxon>
        <taxon>Magnoliopsida</taxon>
        <taxon>eudicotyledons</taxon>
        <taxon>Gunneridae</taxon>
        <taxon>Pentapetalae</taxon>
        <taxon>asterids</taxon>
        <taxon>campanulids</taxon>
        <taxon>Asterales</taxon>
        <taxon>Asteraceae</taxon>
        <taxon>Asteroideae</taxon>
        <taxon>Heliantheae alliance</taxon>
        <taxon>Heliantheae</taxon>
        <taxon>Ambrosia</taxon>
    </lineage>
</organism>
<name>A0AAD5D4I4_AMBAR</name>
<dbReference type="EMBL" id="JAMZMK010005790">
    <property type="protein sequence ID" value="KAI7751926.1"/>
    <property type="molecule type" value="Genomic_DNA"/>
</dbReference>